<dbReference type="EMBL" id="CP122566">
    <property type="protein sequence ID" value="WGH92071.1"/>
    <property type="molecule type" value="Genomic_DNA"/>
</dbReference>
<dbReference type="GeneID" id="83696592"/>
<proteinExistence type="predicted"/>
<protein>
    <submittedName>
        <fullName evidence="2">Uncharacterized protein</fullName>
    </submittedName>
</protein>
<evidence type="ECO:0000256" key="1">
    <source>
        <dbReference type="SAM" id="MobiDB-lite"/>
    </source>
</evidence>
<accession>A0AAJ6DBG5</accession>
<feature type="compositionally biased region" description="Low complexity" evidence="1">
    <location>
        <begin position="30"/>
        <end position="42"/>
    </location>
</feature>
<feature type="compositionally biased region" description="Basic and acidic residues" evidence="1">
    <location>
        <begin position="133"/>
        <end position="157"/>
    </location>
</feature>
<dbReference type="AlphaFoldDB" id="A0AAJ6DBG5"/>
<reference evidence="2 3" key="1">
    <citation type="submission" date="2023-03" db="EMBL/GenBank/DDBJ databases">
        <title>Complete genome sequences of several Auritidibacter ignavus strains isolated from ear infections.</title>
        <authorList>
            <person name="Baehr T."/>
            <person name="Baumhoegger A.M."/>
        </authorList>
    </citation>
    <scope>NUCLEOTIDE SEQUENCE [LARGE SCALE GENOMIC DNA]</scope>
    <source>
        <strain evidence="2 3">BABAE-6</strain>
    </source>
</reference>
<feature type="compositionally biased region" description="Polar residues" evidence="1">
    <location>
        <begin position="172"/>
        <end position="186"/>
    </location>
</feature>
<dbReference type="RefSeq" id="WP_110101195.1">
    <property type="nucleotide sequence ID" value="NZ_CP122561.1"/>
</dbReference>
<evidence type="ECO:0000313" key="3">
    <source>
        <dbReference type="Proteomes" id="UP001224674"/>
    </source>
</evidence>
<evidence type="ECO:0000313" key="2">
    <source>
        <dbReference type="EMBL" id="WGH92071.1"/>
    </source>
</evidence>
<organism evidence="2 3">
    <name type="scientific">Auritidibacter ignavus</name>
    <dbReference type="NCBI Taxonomy" id="678932"/>
    <lineage>
        <taxon>Bacteria</taxon>
        <taxon>Bacillati</taxon>
        <taxon>Actinomycetota</taxon>
        <taxon>Actinomycetes</taxon>
        <taxon>Micrococcales</taxon>
        <taxon>Micrococcaceae</taxon>
        <taxon>Auritidibacter</taxon>
    </lineage>
</organism>
<feature type="region of interest" description="Disordered" evidence="1">
    <location>
        <begin position="30"/>
        <end position="59"/>
    </location>
</feature>
<gene>
    <name evidence="2" type="ORF">QDX21_06925</name>
</gene>
<feature type="compositionally biased region" description="Gly residues" evidence="1">
    <location>
        <begin position="43"/>
        <end position="55"/>
    </location>
</feature>
<dbReference type="Proteomes" id="UP001224674">
    <property type="component" value="Chromosome"/>
</dbReference>
<name>A0AAJ6DBG5_9MICC</name>
<feature type="region of interest" description="Disordered" evidence="1">
    <location>
        <begin position="127"/>
        <end position="212"/>
    </location>
</feature>
<sequence length="287" mass="31399">MEYLIPVLIILGVAVLVALGYRGVAAVAKKNNGSSKPSRSSSGTGGGSQRRGGGLSERISPITAAQASTRLDEEDHRQVYRLIAVGKMREAAMRYREATGVSSMDAMLDVQALASYPQEWISIDEAVSSSEPDTPHMARDSVENTPLNDRDDQRDQDDLTPTDRSVPDDSDGATSADQAGSEQSPATEDGEQELTDLTVPVEWENEDFSTPEPRGFQVEVMRDNGTVQLSSEDLPPWLRDQLRAMVRDHRIDEAAQTLSEHTMLTVPEAMDLMQILSQQDNNPQDDA</sequence>
<keyword evidence="3" id="KW-1185">Reference proteome</keyword>